<protein>
    <recommendedName>
        <fullName evidence="2">Protein FAR1-RELATED SEQUENCE</fullName>
    </recommendedName>
</protein>
<comment type="subcellular location">
    <subcellularLocation>
        <location evidence="2">Nucleus</location>
    </subcellularLocation>
</comment>
<organism evidence="5">
    <name type="scientific">Brachypodium distachyon</name>
    <name type="common">Purple false brome</name>
    <name type="synonym">Trachynia distachya</name>
    <dbReference type="NCBI Taxonomy" id="15368"/>
    <lineage>
        <taxon>Eukaryota</taxon>
        <taxon>Viridiplantae</taxon>
        <taxon>Streptophyta</taxon>
        <taxon>Embryophyta</taxon>
        <taxon>Tracheophyta</taxon>
        <taxon>Spermatophyta</taxon>
        <taxon>Magnoliopsida</taxon>
        <taxon>Liliopsida</taxon>
        <taxon>Poales</taxon>
        <taxon>Poaceae</taxon>
        <taxon>BOP clade</taxon>
        <taxon>Pooideae</taxon>
        <taxon>Stipodae</taxon>
        <taxon>Brachypodieae</taxon>
        <taxon>Brachypodium</taxon>
    </lineage>
</organism>
<proteinExistence type="inferred from homology"/>
<feature type="compositionally biased region" description="Polar residues" evidence="3">
    <location>
        <begin position="509"/>
        <end position="521"/>
    </location>
</feature>
<dbReference type="OrthoDB" id="691737at2759"/>
<dbReference type="Pfam" id="PF10551">
    <property type="entry name" value="MULE"/>
    <property type="match status" value="1"/>
</dbReference>
<dbReference type="Gene3D" id="4.10.60.10">
    <property type="entry name" value="Zinc finger, CCHC-type"/>
    <property type="match status" value="1"/>
</dbReference>
<evidence type="ECO:0000313" key="6">
    <source>
        <dbReference type="EnsemblPlants" id="KQJ87928"/>
    </source>
</evidence>
<feature type="domain" description="CCHC-type" evidence="4">
    <location>
        <begin position="529"/>
        <end position="545"/>
    </location>
</feature>
<dbReference type="EMBL" id="CM000883">
    <property type="protein sequence ID" value="KQJ87928.1"/>
    <property type="molecule type" value="Genomic_DNA"/>
</dbReference>
<evidence type="ECO:0000313" key="7">
    <source>
        <dbReference type="Proteomes" id="UP000008810"/>
    </source>
</evidence>
<dbReference type="GO" id="GO:0003676">
    <property type="term" value="F:nucleic acid binding"/>
    <property type="evidence" value="ECO:0007669"/>
    <property type="project" value="InterPro"/>
</dbReference>
<accession>A0A0Q3INS7</accession>
<reference evidence="6" key="3">
    <citation type="submission" date="2018-08" db="UniProtKB">
        <authorList>
            <consortium name="EnsemblPlants"/>
        </authorList>
    </citation>
    <scope>IDENTIFICATION</scope>
    <source>
        <strain evidence="6">cv. Bd21</strain>
    </source>
</reference>
<dbReference type="InParanoid" id="A0A0Q3INS7"/>
<dbReference type="GO" id="GO:0005634">
    <property type="term" value="C:nucleus"/>
    <property type="evidence" value="ECO:0007669"/>
    <property type="project" value="UniProtKB-SubCell"/>
</dbReference>
<dbReference type="PROSITE" id="PS50158">
    <property type="entry name" value="ZF_CCHC"/>
    <property type="match status" value="1"/>
</dbReference>
<dbReference type="AlphaFoldDB" id="A0A0Q3INS7"/>
<feature type="region of interest" description="Disordered" evidence="3">
    <location>
        <begin position="474"/>
        <end position="494"/>
    </location>
</feature>
<keyword evidence="1 2" id="KW-0863">Zinc-finger</keyword>
<keyword evidence="2" id="KW-0862">Zinc</keyword>
<evidence type="ECO:0000256" key="3">
    <source>
        <dbReference type="SAM" id="MobiDB-lite"/>
    </source>
</evidence>
<dbReference type="STRING" id="15368.A0A0Q3INS7"/>
<name>A0A0Q3INS7_BRADI</name>
<dbReference type="EnsemblPlants" id="KQJ87928">
    <property type="protein sequence ID" value="KQJ87928"/>
    <property type="gene ID" value="BRADI_4g14273v3"/>
</dbReference>
<keyword evidence="2" id="KW-0479">Metal-binding</keyword>
<dbReference type="GO" id="GO:0006355">
    <property type="term" value="P:regulation of DNA-templated transcription"/>
    <property type="evidence" value="ECO:0007669"/>
    <property type="project" value="UniProtKB-UniRule"/>
</dbReference>
<feature type="region of interest" description="Disordered" evidence="3">
    <location>
        <begin position="509"/>
        <end position="536"/>
    </location>
</feature>
<evidence type="ECO:0000259" key="4">
    <source>
        <dbReference type="PROSITE" id="PS50158"/>
    </source>
</evidence>
<reference evidence="5" key="2">
    <citation type="submission" date="2017-06" db="EMBL/GenBank/DDBJ databases">
        <title>WGS assembly of Brachypodium distachyon.</title>
        <authorList>
            <consortium name="The International Brachypodium Initiative"/>
            <person name="Lucas S."/>
            <person name="Harmon-Smith M."/>
            <person name="Lail K."/>
            <person name="Tice H."/>
            <person name="Grimwood J."/>
            <person name="Bruce D."/>
            <person name="Barry K."/>
            <person name="Shu S."/>
            <person name="Lindquist E."/>
            <person name="Wang M."/>
            <person name="Pitluck S."/>
            <person name="Vogel J.P."/>
            <person name="Garvin D.F."/>
            <person name="Mockler T.C."/>
            <person name="Schmutz J."/>
            <person name="Rokhsar D."/>
            <person name="Bevan M.W."/>
        </authorList>
    </citation>
    <scope>NUCLEOTIDE SEQUENCE</scope>
    <source>
        <strain evidence="5">Bd21</strain>
    </source>
</reference>
<keyword evidence="2" id="KW-0539">Nucleus</keyword>
<comment type="similarity">
    <text evidence="2">Belongs to the FHY3/FAR1 family.</text>
</comment>
<comment type="function">
    <text evidence="2">Putative transcription activator involved in regulating light control of development.</text>
</comment>
<sequence length="551" mass="63839">MLEADPDFKYTVQVDDESRIKNLMWTSGKSMDQYICFGDVLTFDTTYRTNLYDMPFGLFVAVNNHFQSIILGGVLMRDEKVESFKWVFAEFMRMVGGKDRHPKMILTDQWRSQLQKYSRTRNIAKESLGALYGKKSEFRTEFHKLVNLMCTEEEFECAWSEMVEKYGLEKQPFLTQIYEVRRKWAKPYFRDIFCAKMSSTQRSESASANHVLKTYVPPGCPMHLFVKQYEKLQFDRESEESYQEKRTTLSGVVLRANLPIEVHASKVYTRTMFEQFGQTLFESGQYLIEELEQRKKFIVRHSRHVFREKWSKTIYRVEVLLFLDYMEIPKSLVLKRWTRDARDILPPHLRCYERGNGRPRAVTYRHSHLMLAAFEVVRMGDANPTAYEKAIEGMVNLKKTLEPLSVSVDGLGLNEREQSKCTNSKEPAEIREMSSGTQPAVTDLGSKMARADCRGEGSMVDEHGDGAVRVEMPTKKRAAGRPSNAREKPPYEQVSKRSRFCSVWRSAGHKSTTCPKRSNIPNVPRRQPKCSNCGVTGHRKNNCSNPKILLS</sequence>
<keyword evidence="7" id="KW-1185">Reference proteome</keyword>
<dbReference type="InterPro" id="IPR018289">
    <property type="entry name" value="MULE_transposase_dom"/>
</dbReference>
<dbReference type="GO" id="GO:0008270">
    <property type="term" value="F:zinc ion binding"/>
    <property type="evidence" value="ECO:0007669"/>
    <property type="project" value="UniProtKB-UniRule"/>
</dbReference>
<dbReference type="InterPro" id="IPR001878">
    <property type="entry name" value="Znf_CCHC"/>
</dbReference>
<dbReference type="Proteomes" id="UP000008810">
    <property type="component" value="Chromosome 4"/>
</dbReference>
<dbReference type="PANTHER" id="PTHR31669:SF307">
    <property type="entry name" value="PROTEIN FAR1-RELATED SEQUENCE"/>
    <property type="match status" value="1"/>
</dbReference>
<reference evidence="5 6" key="1">
    <citation type="journal article" date="2010" name="Nature">
        <title>Genome sequencing and analysis of the model grass Brachypodium distachyon.</title>
        <authorList>
            <consortium name="International Brachypodium Initiative"/>
        </authorList>
    </citation>
    <scope>NUCLEOTIDE SEQUENCE [LARGE SCALE GENOMIC DNA]</scope>
    <source>
        <strain evidence="5 6">Bd21</strain>
    </source>
</reference>
<feature type="region of interest" description="Disordered" evidence="3">
    <location>
        <begin position="417"/>
        <end position="441"/>
    </location>
</feature>
<dbReference type="PANTHER" id="PTHR31669">
    <property type="entry name" value="PROTEIN FAR1-RELATED SEQUENCE 10-RELATED"/>
    <property type="match status" value="1"/>
</dbReference>
<gene>
    <name evidence="5" type="ORF">BRADI_4g14273v3</name>
</gene>
<dbReference type="InterPro" id="IPR031052">
    <property type="entry name" value="FHY3/FAR1"/>
</dbReference>
<dbReference type="Gramene" id="KQJ87928">
    <property type="protein sequence ID" value="KQJ87928"/>
    <property type="gene ID" value="BRADI_4g14273v3"/>
</dbReference>
<dbReference type="ExpressionAtlas" id="A0A0Q3INS7">
    <property type="expression patterns" value="baseline"/>
</dbReference>
<evidence type="ECO:0000256" key="1">
    <source>
        <dbReference type="PROSITE-ProRule" id="PRU00047"/>
    </source>
</evidence>
<evidence type="ECO:0000256" key="2">
    <source>
        <dbReference type="RuleBase" id="RU367018"/>
    </source>
</evidence>
<evidence type="ECO:0000313" key="5">
    <source>
        <dbReference type="EMBL" id="KQJ87928.1"/>
    </source>
</evidence>